<name>A0ABS1WXL9_9GAMM</name>
<gene>
    <name evidence="3" type="ORF">JM946_13205</name>
</gene>
<keyword evidence="2" id="KW-0732">Signal</keyword>
<dbReference type="Pfam" id="PF05275">
    <property type="entry name" value="CopB"/>
    <property type="match status" value="1"/>
</dbReference>
<dbReference type="EMBL" id="JAEVLS010000002">
    <property type="protein sequence ID" value="MBM0105716.1"/>
    <property type="molecule type" value="Genomic_DNA"/>
</dbReference>
<dbReference type="RefSeq" id="WP_203167744.1">
    <property type="nucleotide sequence ID" value="NZ_JAEVLS010000002.1"/>
</dbReference>
<accession>A0ABS1WXL9</accession>
<organism evidence="3 4">
    <name type="scientific">Steroidobacter gossypii</name>
    <dbReference type="NCBI Taxonomy" id="2805490"/>
    <lineage>
        <taxon>Bacteria</taxon>
        <taxon>Pseudomonadati</taxon>
        <taxon>Pseudomonadota</taxon>
        <taxon>Gammaproteobacteria</taxon>
        <taxon>Steroidobacterales</taxon>
        <taxon>Steroidobacteraceae</taxon>
        <taxon>Steroidobacter</taxon>
    </lineage>
</organism>
<comment type="caution">
    <text evidence="3">The sequence shown here is derived from an EMBL/GenBank/DDBJ whole genome shotgun (WGS) entry which is preliminary data.</text>
</comment>
<protein>
    <submittedName>
        <fullName evidence="3">Copper resistance protein B</fullName>
    </submittedName>
</protein>
<feature type="compositionally biased region" description="Basic and acidic residues" evidence="1">
    <location>
        <begin position="40"/>
        <end position="52"/>
    </location>
</feature>
<keyword evidence="4" id="KW-1185">Reference proteome</keyword>
<feature type="region of interest" description="Disordered" evidence="1">
    <location>
        <begin position="18"/>
        <end position="59"/>
    </location>
</feature>
<dbReference type="InterPro" id="IPR007939">
    <property type="entry name" value="Cu-R_B_prcur"/>
</dbReference>
<evidence type="ECO:0000256" key="2">
    <source>
        <dbReference type="SAM" id="SignalP"/>
    </source>
</evidence>
<feature type="signal peptide" evidence="2">
    <location>
        <begin position="1"/>
        <end position="22"/>
    </location>
</feature>
<evidence type="ECO:0000313" key="4">
    <source>
        <dbReference type="Proteomes" id="UP000661077"/>
    </source>
</evidence>
<feature type="compositionally biased region" description="Basic and acidic residues" evidence="1">
    <location>
        <begin position="23"/>
        <end position="33"/>
    </location>
</feature>
<proteinExistence type="predicted"/>
<reference evidence="3 4" key="1">
    <citation type="journal article" date="2021" name="Int. J. Syst. Evol. Microbiol.">
        <title>Steroidobacter gossypii sp. nov., isolated from soil of cotton cropping field.</title>
        <authorList>
            <person name="Huang R."/>
            <person name="Yang S."/>
            <person name="Zhen C."/>
            <person name="Liu W."/>
        </authorList>
    </citation>
    <scope>NUCLEOTIDE SEQUENCE [LARGE SCALE GENOMIC DNA]</scope>
    <source>
        <strain evidence="3 4">S1-65</strain>
    </source>
</reference>
<dbReference type="Proteomes" id="UP000661077">
    <property type="component" value="Unassembled WGS sequence"/>
</dbReference>
<evidence type="ECO:0000256" key="1">
    <source>
        <dbReference type="SAM" id="MobiDB-lite"/>
    </source>
</evidence>
<evidence type="ECO:0000313" key="3">
    <source>
        <dbReference type="EMBL" id="MBM0105716.1"/>
    </source>
</evidence>
<feature type="chain" id="PRO_5045522496" evidence="2">
    <location>
        <begin position="23"/>
        <end position="286"/>
    </location>
</feature>
<sequence length="286" mass="32182">MSARIRVHMALALTMSAAAAGAQEEHQHHEHAQHQAHHASHGDQRTESERAHVPPPPPKYVMRDMSEEEMAEMMGMDDTAPFGMVLFDQFEWRDADAGDTLGWDGRLWYGNDYDKALLKTEGERTDSEYEGSAELLWDHVISRWWSVQAGVAHDFGEGPSRTWAAFGVQGLAPYWFEVEALMYAGEEGRTAANFSAEYEMFLTQRLVLQPKVELSAYGKDDAANGVGSGFSDAELALRLRYEIRREFAPYIGVLWSRKFGETADLARAEGNDADDVQFVAGLRVWF</sequence>